<dbReference type="InterPro" id="IPR042080">
    <property type="entry name" value="RNA_2'-PTrans_N"/>
</dbReference>
<comment type="function">
    <text evidence="4 5">Removes the 2'-phosphate from RNA via an intermediate in which the phosphate is ADP-ribosylated by NAD followed by a presumed transesterification to release the RNA and generate ADP-ribose 1''-2''-cyclic phosphate (APPR&gt;P). May function as an ADP-ribosylase.</text>
</comment>
<evidence type="ECO:0000256" key="5">
    <source>
        <dbReference type="HAMAP-Rule" id="MF_00299"/>
    </source>
</evidence>
<evidence type="ECO:0000256" key="1">
    <source>
        <dbReference type="ARBA" id="ARBA00009836"/>
    </source>
</evidence>
<dbReference type="PATRIC" id="fig|1202724.3.peg.1902"/>
<dbReference type="InterPro" id="IPR002745">
    <property type="entry name" value="Ptrans_KptA/Tpt1"/>
</dbReference>
<comment type="caution">
    <text evidence="6">The sequence shown here is derived from an EMBL/GenBank/DDBJ whole genome shotgun (WGS) entry which is preliminary data.</text>
</comment>
<dbReference type="AlphaFoldDB" id="A0A0M8MGB3"/>
<keyword evidence="2 5" id="KW-0808">Transferase</keyword>
<dbReference type="EMBL" id="LIYD01000005">
    <property type="protein sequence ID" value="KOS08284.1"/>
    <property type="molecule type" value="Genomic_DNA"/>
</dbReference>
<dbReference type="InterPro" id="IPR022928">
    <property type="entry name" value="RNA_2'-PTrans_KptA"/>
</dbReference>
<reference evidence="6 7" key="1">
    <citation type="submission" date="2015-08" db="EMBL/GenBank/DDBJ databases">
        <title>Whole genome sequence of Flavobacterium akiainvivens IK-1T, from decaying Wikstroemia oahuensis, an endemic Hawaiian shrub.</title>
        <authorList>
            <person name="Wan X."/>
            <person name="Hou S."/>
            <person name="Saito J."/>
            <person name="Donachie S."/>
        </authorList>
    </citation>
    <scope>NUCLEOTIDE SEQUENCE [LARGE SCALE GENOMIC DNA]</scope>
    <source>
        <strain evidence="6 7">IK-1</strain>
    </source>
</reference>
<dbReference type="EC" id="2.7.1.-" evidence="5"/>
<accession>A0A0M8MGB3</accession>
<gene>
    <name evidence="5" type="primary">kptA</name>
    <name evidence="6" type="ORF">AM493_09155</name>
</gene>
<comment type="similarity">
    <text evidence="1 5">Belongs to the KptA/TPT1 family.</text>
</comment>
<dbReference type="InterPro" id="IPR042081">
    <property type="entry name" value="RNA_2'-PTrans_C"/>
</dbReference>
<organism evidence="6 7">
    <name type="scientific">Flavobacterium akiainvivens</name>
    <dbReference type="NCBI Taxonomy" id="1202724"/>
    <lineage>
        <taxon>Bacteria</taxon>
        <taxon>Pseudomonadati</taxon>
        <taxon>Bacteroidota</taxon>
        <taxon>Flavobacteriia</taxon>
        <taxon>Flavobacteriales</taxon>
        <taxon>Flavobacteriaceae</taxon>
        <taxon>Flavobacterium</taxon>
    </lineage>
</organism>
<evidence type="ECO:0000256" key="2">
    <source>
        <dbReference type="ARBA" id="ARBA00022679"/>
    </source>
</evidence>
<dbReference type="Gene3D" id="3.20.170.30">
    <property type="match status" value="1"/>
</dbReference>
<dbReference type="SUPFAM" id="SSF56399">
    <property type="entry name" value="ADP-ribosylation"/>
    <property type="match status" value="1"/>
</dbReference>
<protein>
    <recommendedName>
        <fullName evidence="5">Probable RNA 2'-phosphotransferase</fullName>
        <ecNumber evidence="5">2.7.1.-</ecNumber>
    </recommendedName>
</protein>
<dbReference type="Proteomes" id="UP000037755">
    <property type="component" value="Unassembled WGS sequence"/>
</dbReference>
<evidence type="ECO:0000313" key="7">
    <source>
        <dbReference type="Proteomes" id="UP000037755"/>
    </source>
</evidence>
<dbReference type="GO" id="GO:0006388">
    <property type="term" value="P:tRNA splicing, via endonucleolytic cleavage and ligation"/>
    <property type="evidence" value="ECO:0007669"/>
    <property type="project" value="UniProtKB-UniRule"/>
</dbReference>
<dbReference type="Gene3D" id="1.10.10.970">
    <property type="entry name" value="RNA 2'-phosphotransferase, Tpt1/KptA family, N-terminal domain"/>
    <property type="match status" value="1"/>
</dbReference>
<dbReference type="PANTHER" id="PTHR12684:SF2">
    <property type="entry name" value="TRNA 2'-PHOSPHOTRANSFERASE 1"/>
    <property type="match status" value="1"/>
</dbReference>
<keyword evidence="3 5" id="KW-0520">NAD</keyword>
<evidence type="ECO:0000256" key="3">
    <source>
        <dbReference type="ARBA" id="ARBA00023027"/>
    </source>
</evidence>
<keyword evidence="7" id="KW-1185">Reference proteome</keyword>
<dbReference type="STRING" id="1202724.AM493_09155"/>
<dbReference type="Pfam" id="PF01885">
    <property type="entry name" value="PTS_2-RNA"/>
    <property type="match status" value="1"/>
</dbReference>
<dbReference type="GO" id="GO:0003950">
    <property type="term" value="F:NAD+ poly-ADP-ribosyltransferase activity"/>
    <property type="evidence" value="ECO:0007669"/>
    <property type="project" value="InterPro"/>
</dbReference>
<name>A0A0M8MGB3_9FLAO</name>
<dbReference type="HAMAP" id="MF_00299">
    <property type="entry name" value="KptA"/>
    <property type="match status" value="1"/>
</dbReference>
<dbReference type="GO" id="GO:0000215">
    <property type="term" value="F:tRNA 2'-phosphotransferase activity"/>
    <property type="evidence" value="ECO:0007669"/>
    <property type="project" value="TreeGrafter"/>
</dbReference>
<dbReference type="PANTHER" id="PTHR12684">
    <property type="entry name" value="PUTATIVE PHOSPHOTRANSFERASE"/>
    <property type="match status" value="1"/>
</dbReference>
<sequence length="180" mass="19816">MPEKELKHLSKFMSLVLRHKPETIGLELDANGWAPVDTLIAKMQAAGNTIDKDILNHLVATNEKKRFAFDETGSKIRASQGHSVTIDLGYTAQQPPEILFHGTAAHNRDVILTEGLKKGSRHHVHLSTNIDTARQVGSRHGSPLVLTVQSGTMHKDGFAFYESENGVWLTDSVPAEYLGL</sequence>
<evidence type="ECO:0000256" key="4">
    <source>
        <dbReference type="ARBA" id="ARBA00025212"/>
    </source>
</evidence>
<evidence type="ECO:0000313" key="6">
    <source>
        <dbReference type="EMBL" id="KOS08284.1"/>
    </source>
</evidence>
<proteinExistence type="inferred from homology"/>
<dbReference type="NCBIfam" id="NF002014">
    <property type="entry name" value="PRK00819.1-4"/>
    <property type="match status" value="1"/>
</dbReference>